<accession>A0A1F5BVH0</accession>
<evidence type="ECO:0000313" key="1">
    <source>
        <dbReference type="EMBL" id="OGD34610.1"/>
    </source>
</evidence>
<gene>
    <name evidence="1" type="ORF">A2988_03855</name>
</gene>
<dbReference type="AlphaFoldDB" id="A0A1F5BVH0"/>
<dbReference type="Proteomes" id="UP000176650">
    <property type="component" value="Unassembled WGS sequence"/>
</dbReference>
<dbReference type="STRING" id="1797298.A2988_03855"/>
<evidence type="ECO:0000313" key="2">
    <source>
        <dbReference type="Proteomes" id="UP000176650"/>
    </source>
</evidence>
<organism evidence="1 2">
    <name type="scientific">Candidatus Azambacteria bacterium RIFCSPLOWO2_01_FULL_46_25</name>
    <dbReference type="NCBI Taxonomy" id="1797298"/>
    <lineage>
        <taxon>Bacteria</taxon>
        <taxon>Candidatus Azamiibacteriota</taxon>
    </lineage>
</organism>
<proteinExistence type="predicted"/>
<reference evidence="1 2" key="1">
    <citation type="journal article" date="2016" name="Nat. Commun.">
        <title>Thousands of microbial genomes shed light on interconnected biogeochemical processes in an aquifer system.</title>
        <authorList>
            <person name="Anantharaman K."/>
            <person name="Brown C.T."/>
            <person name="Hug L.A."/>
            <person name="Sharon I."/>
            <person name="Castelle C.J."/>
            <person name="Probst A.J."/>
            <person name="Thomas B.C."/>
            <person name="Singh A."/>
            <person name="Wilkins M.J."/>
            <person name="Karaoz U."/>
            <person name="Brodie E.L."/>
            <person name="Williams K.H."/>
            <person name="Hubbard S.S."/>
            <person name="Banfield J.F."/>
        </authorList>
    </citation>
    <scope>NUCLEOTIDE SEQUENCE [LARGE SCALE GENOMIC DNA]</scope>
</reference>
<comment type="caution">
    <text evidence="1">The sequence shown here is derived from an EMBL/GenBank/DDBJ whole genome shotgun (WGS) entry which is preliminary data.</text>
</comment>
<protein>
    <submittedName>
        <fullName evidence="1">Uncharacterized protein</fullName>
    </submittedName>
</protein>
<name>A0A1F5BVH0_9BACT</name>
<sequence>MTHYICTGGCGGVSDKPGVCQDENCPKHGMPLDQCGCTDGSHNGALENKVADKDSSADPDEDQ</sequence>
<dbReference type="EMBL" id="MEYS01000001">
    <property type="protein sequence ID" value="OGD34610.1"/>
    <property type="molecule type" value="Genomic_DNA"/>
</dbReference>